<dbReference type="InterPro" id="IPR001452">
    <property type="entry name" value="SH3_domain"/>
</dbReference>
<evidence type="ECO:0000313" key="18">
    <source>
        <dbReference type="Proteomes" id="UP000620104"/>
    </source>
</evidence>
<name>A0A8H3YER6_9TREE</name>
<dbReference type="InterPro" id="IPR036028">
    <property type="entry name" value="SH3-like_dom_sf"/>
</dbReference>
<evidence type="ECO:0000256" key="3">
    <source>
        <dbReference type="ARBA" id="ARBA00022448"/>
    </source>
</evidence>
<dbReference type="GO" id="GO:1990429">
    <property type="term" value="C:peroxisomal importomer complex"/>
    <property type="evidence" value="ECO:0007669"/>
    <property type="project" value="TreeGrafter"/>
</dbReference>
<evidence type="ECO:0000256" key="7">
    <source>
        <dbReference type="ARBA" id="ARBA00023010"/>
    </source>
</evidence>
<evidence type="ECO:0000256" key="13">
    <source>
        <dbReference type="PROSITE-ProRule" id="PRU00192"/>
    </source>
</evidence>
<dbReference type="PANTHER" id="PTHR19332:SF1">
    <property type="entry name" value="PEROXISOMAL MEMBRANE PROTEIN PEX13"/>
    <property type="match status" value="1"/>
</dbReference>
<dbReference type="PANTHER" id="PTHR19332">
    <property type="entry name" value="PEROXISOMAL MEMBRANE PROTEIN PEX13"/>
    <property type="match status" value="1"/>
</dbReference>
<evidence type="ECO:0000256" key="4">
    <source>
        <dbReference type="ARBA" id="ARBA00022692"/>
    </source>
</evidence>
<dbReference type="Pfam" id="PF04088">
    <property type="entry name" value="Peroxin-13_N"/>
    <property type="match status" value="1"/>
</dbReference>
<organism evidence="17 18">
    <name type="scientific">Naganishia liquefaciens</name>
    <dbReference type="NCBI Taxonomy" id="104408"/>
    <lineage>
        <taxon>Eukaryota</taxon>
        <taxon>Fungi</taxon>
        <taxon>Dikarya</taxon>
        <taxon>Basidiomycota</taxon>
        <taxon>Agaricomycotina</taxon>
        <taxon>Tremellomycetes</taxon>
        <taxon>Filobasidiales</taxon>
        <taxon>Filobasidiaceae</taxon>
        <taxon>Naganishia</taxon>
    </lineage>
</organism>
<keyword evidence="3" id="KW-0813">Transport</keyword>
<keyword evidence="18" id="KW-1185">Reference proteome</keyword>
<dbReference type="Pfam" id="PF07653">
    <property type="entry name" value="SH3_2"/>
    <property type="match status" value="1"/>
</dbReference>
<evidence type="ECO:0000256" key="11">
    <source>
        <dbReference type="ARBA" id="ARBA00034535"/>
    </source>
</evidence>
<keyword evidence="7" id="KW-0811">Translocation</keyword>
<keyword evidence="9" id="KW-0576">Peroxisome</keyword>
<evidence type="ECO:0000256" key="8">
    <source>
        <dbReference type="ARBA" id="ARBA00023136"/>
    </source>
</evidence>
<keyword evidence="2 13" id="KW-0728">SH3 domain</keyword>
<dbReference type="OrthoDB" id="10037838at2759"/>
<dbReference type="SMART" id="SM00326">
    <property type="entry name" value="SH3"/>
    <property type="match status" value="1"/>
</dbReference>
<evidence type="ECO:0000256" key="15">
    <source>
        <dbReference type="SAM" id="Phobius"/>
    </source>
</evidence>
<reference evidence="17" key="1">
    <citation type="submission" date="2020-07" db="EMBL/GenBank/DDBJ databases">
        <title>Draft Genome Sequence of a Deep-Sea Yeast, Naganishia (Cryptococcus) liquefaciens strain N6.</title>
        <authorList>
            <person name="Han Y.W."/>
            <person name="Kajitani R."/>
            <person name="Morimoto H."/>
            <person name="Parhat M."/>
            <person name="Tsubouchi H."/>
            <person name="Bakenova O."/>
            <person name="Ogata M."/>
            <person name="Argunhan B."/>
            <person name="Aoki R."/>
            <person name="Kajiwara S."/>
            <person name="Itoh T."/>
            <person name="Iwasaki H."/>
        </authorList>
    </citation>
    <scope>NUCLEOTIDE SEQUENCE</scope>
    <source>
        <strain evidence="17">N6</strain>
    </source>
</reference>
<gene>
    <name evidence="17" type="ORF">NliqN6_1403</name>
</gene>
<dbReference type="GO" id="GO:0016560">
    <property type="term" value="P:protein import into peroxisome matrix, docking"/>
    <property type="evidence" value="ECO:0007669"/>
    <property type="project" value="InterPro"/>
</dbReference>
<dbReference type="AlphaFoldDB" id="A0A8H3YER6"/>
<evidence type="ECO:0000256" key="6">
    <source>
        <dbReference type="ARBA" id="ARBA00022989"/>
    </source>
</evidence>
<dbReference type="Gene3D" id="2.30.30.40">
    <property type="entry name" value="SH3 Domains"/>
    <property type="match status" value="1"/>
</dbReference>
<keyword evidence="4 15" id="KW-0812">Transmembrane</keyword>
<evidence type="ECO:0000313" key="17">
    <source>
        <dbReference type="EMBL" id="GHJ85001.1"/>
    </source>
</evidence>
<feature type="region of interest" description="Disordered" evidence="14">
    <location>
        <begin position="304"/>
        <end position="325"/>
    </location>
</feature>
<evidence type="ECO:0000256" key="12">
    <source>
        <dbReference type="ARBA" id="ARBA00046271"/>
    </source>
</evidence>
<keyword evidence="5" id="KW-0653">Protein transport</keyword>
<dbReference type="InterPro" id="IPR007223">
    <property type="entry name" value="Peroxin-13_N"/>
</dbReference>
<dbReference type="EMBL" id="BLZA01000010">
    <property type="protein sequence ID" value="GHJ85001.1"/>
    <property type="molecule type" value="Genomic_DNA"/>
</dbReference>
<accession>A0A8H3YER6</accession>
<dbReference type="GO" id="GO:0005778">
    <property type="term" value="C:peroxisomal membrane"/>
    <property type="evidence" value="ECO:0007669"/>
    <property type="project" value="UniProtKB-SubCell"/>
</dbReference>
<sequence>MLSIRRLLPSVEVHPVSEAHRKTLITLHDMSAPSTTTAPQLPSKPAEVAQGSPVATAENSMVVGNGGQPPELPRRGGEGEGEGYGAMPMQNPALSSFSNRYAGMGGYGGYNNYNSYGGGMGMNSYGGYGGIGSYNRFGGGMYGGMAGGMDPTFSSQIQSQTMPAFAVLESLVTAFSSLAQLFESTYAATHSSFFAMVGVAEQLGGIKAYLGQVLGLFSLVRLGKKIIGWLRGDRSSAAAGWAEEWRIGQALDAGGGPRRPVPGDKKPSRKPLIFFLLSAVGIPYLMTKLVRLLTELQKRRMQAEAARQGIHPSSYAPGMDPRSANTYTAPTQPLTFARTIWPFDATSPHELSLKRDEIVAVLQRLDAADASQNASWWRGRTRDGRSGWFPSNYVEILRRKEESQLDTPPQDTKSGNSFTA</sequence>
<comment type="caution">
    <text evidence="17">The sequence shown here is derived from an EMBL/GenBank/DDBJ whole genome shotgun (WGS) entry which is preliminary data.</text>
</comment>
<dbReference type="SUPFAM" id="SSF50044">
    <property type="entry name" value="SH3-domain"/>
    <property type="match status" value="1"/>
</dbReference>
<dbReference type="InterPro" id="IPR035463">
    <property type="entry name" value="Pex13"/>
</dbReference>
<dbReference type="PROSITE" id="PS50002">
    <property type="entry name" value="SH3"/>
    <property type="match status" value="1"/>
</dbReference>
<evidence type="ECO:0000256" key="10">
    <source>
        <dbReference type="ARBA" id="ARBA00029693"/>
    </source>
</evidence>
<feature type="transmembrane region" description="Helical" evidence="15">
    <location>
        <begin position="272"/>
        <end position="293"/>
    </location>
</feature>
<feature type="domain" description="SH3" evidence="16">
    <location>
        <begin position="332"/>
        <end position="399"/>
    </location>
</feature>
<keyword evidence="6 15" id="KW-1133">Transmembrane helix</keyword>
<dbReference type="PRINTS" id="PR00452">
    <property type="entry name" value="SH3DOMAIN"/>
</dbReference>
<evidence type="ECO:0000259" key="16">
    <source>
        <dbReference type="PROSITE" id="PS50002"/>
    </source>
</evidence>
<evidence type="ECO:0000256" key="1">
    <source>
        <dbReference type="ARBA" id="ARBA00006033"/>
    </source>
</evidence>
<feature type="region of interest" description="Disordered" evidence="14">
    <location>
        <begin position="31"/>
        <end position="84"/>
    </location>
</feature>
<protein>
    <recommendedName>
        <fullName evidence="11">Peroxisomal membrane protein PEX13</fullName>
    </recommendedName>
    <alternativeName>
        <fullName evidence="10">Peroxin-13</fullName>
    </alternativeName>
</protein>
<feature type="compositionally biased region" description="Polar residues" evidence="14">
    <location>
        <begin position="405"/>
        <end position="420"/>
    </location>
</feature>
<dbReference type="Proteomes" id="UP000620104">
    <property type="component" value="Unassembled WGS sequence"/>
</dbReference>
<proteinExistence type="inferred from homology"/>
<comment type="subcellular location">
    <subcellularLocation>
        <location evidence="12">Peroxisome membrane</location>
    </subcellularLocation>
</comment>
<evidence type="ECO:0000256" key="14">
    <source>
        <dbReference type="SAM" id="MobiDB-lite"/>
    </source>
</evidence>
<evidence type="ECO:0000256" key="5">
    <source>
        <dbReference type="ARBA" id="ARBA00022927"/>
    </source>
</evidence>
<keyword evidence="8 15" id="KW-0472">Membrane</keyword>
<feature type="region of interest" description="Disordered" evidence="14">
    <location>
        <begin position="399"/>
        <end position="420"/>
    </location>
</feature>
<comment type="similarity">
    <text evidence="1">Belongs to the peroxin-13 family.</text>
</comment>
<evidence type="ECO:0000256" key="2">
    <source>
        <dbReference type="ARBA" id="ARBA00022443"/>
    </source>
</evidence>
<evidence type="ECO:0000256" key="9">
    <source>
        <dbReference type="ARBA" id="ARBA00023140"/>
    </source>
</evidence>